<comment type="caution">
    <text evidence="4">The sequence shown here is derived from an EMBL/GenBank/DDBJ whole genome shotgun (WGS) entry which is preliminary data.</text>
</comment>
<dbReference type="SUPFAM" id="SSF48464">
    <property type="entry name" value="ENTH/VHS domain"/>
    <property type="match status" value="1"/>
</dbReference>
<organism evidence="4 5">
    <name type="scientific">Dinothrombium tinctorium</name>
    <dbReference type="NCBI Taxonomy" id="1965070"/>
    <lineage>
        <taxon>Eukaryota</taxon>
        <taxon>Metazoa</taxon>
        <taxon>Ecdysozoa</taxon>
        <taxon>Arthropoda</taxon>
        <taxon>Chelicerata</taxon>
        <taxon>Arachnida</taxon>
        <taxon>Acari</taxon>
        <taxon>Acariformes</taxon>
        <taxon>Trombidiformes</taxon>
        <taxon>Prostigmata</taxon>
        <taxon>Anystina</taxon>
        <taxon>Parasitengona</taxon>
        <taxon>Trombidioidea</taxon>
        <taxon>Trombidiidae</taxon>
        <taxon>Dinothrombium</taxon>
    </lineage>
</organism>
<feature type="region of interest" description="Disordered" evidence="2">
    <location>
        <begin position="738"/>
        <end position="759"/>
    </location>
</feature>
<sequence length="1108" mass="124865">MAAKSAEESEAISEYRSSLNDLSFNSKPLINMLTMLADDYKDTAAPEIVKCIEQRMHSVSPDKKLPLLYLMDSICKNINGVYVKLFTQNIVSTFCHVFEKADEKTRLSLYKLRQTWNDIFPARKLYAVDVRIQQSLDPAWPVTAQKPDNVSAPGKSGTDHANSNANNAVASKSAAAAAANKVQRAAGAKLQQQVHVNPKFLNENKQVKQISLSNSQSSLPLPPETITAQLYQKHQELLRLEKQRMDLEILTEKKKLEEKARALREREEKLKKKEETVFQTEEFGYKKRGRKRQRSHQSRSPSPIVKKNRSPQPWTRQNMNKSRSRSPHVQWEPQRQKGTPSPNRVRRSPHVANVGENVISKNNSLIGTPHRQMIVGSHPVEVPPVPTVPTTIPAPAILAQTDIRSLVNLPGITSSSGGSVNLLNVSDITSISCAPLTAVTTSIAQVASVIPPPVVTESLNWCQDRDYRREFEAVMFEADQRLRSGALSSHDHDMLVREMERAMHQNISQEIAPAFRQENLCVTPELTMLVDGKSRKLYYLDDSIAVVLMNGPPNLTFNDLIKMDPAELNPRQISFEGKPTKVFIDSDRGSNEFVLLEFNNQPQTFFHNEHEQRIKFGGPAKEIILNGKAYQAKFGGPPVEVWFAGDTLHPHSLRLDSPPPRVKLSDQPRIDLWNQIINKATKKPETPKEVTKPAETSEPPVNINELLQKLINAGIINKNISSQDTIPHVESVDTAKTSLLDSNSNPNLPPEPPLKLSSDSLKIPRPSVIASLYNGIQCTNCSLRFDDKENTPTANNRKTNYSKHLDWHFRQNRKDKAKPSALAASLKRGWYYNLNLWLQFKEVSDDDETNVKKLFDEEQEVSNEESSVLTVAASSDESKNQCSVCCERFDLIWVEEEEEWRLKNAITHIDDKNYHPLCLDDLLNQQQQQQQQQQEAEESIAESHKIEGELDSQKMIEIISQQVQSVEMNQEEEMTVSKHESDLTALESDVAGDDTLAISDVKPELTSSEKDETMNAAEVAITDESMIKREETVSVLKNEKEIKESPLRLEITPCLVSKENKLTMNLKSKLCPVQKETQLPQVPLAKKEDKEIPVIQKGVEKSALCAIM</sequence>
<reference evidence="4 5" key="1">
    <citation type="journal article" date="2018" name="Gigascience">
        <title>Genomes of trombidid mites reveal novel predicted allergens and laterally-transferred genes associated with secondary metabolism.</title>
        <authorList>
            <person name="Dong X."/>
            <person name="Chaisiri K."/>
            <person name="Xia D."/>
            <person name="Armstrong S.D."/>
            <person name="Fang Y."/>
            <person name="Donnelly M.J."/>
            <person name="Kadowaki T."/>
            <person name="McGarry J.W."/>
            <person name="Darby A.C."/>
            <person name="Makepeace B.L."/>
        </authorList>
    </citation>
    <scope>NUCLEOTIDE SEQUENCE [LARGE SCALE GENOMIC DNA]</scope>
    <source>
        <strain evidence="4">UoL-WK</strain>
    </source>
</reference>
<evidence type="ECO:0000313" key="5">
    <source>
        <dbReference type="Proteomes" id="UP000285301"/>
    </source>
</evidence>
<dbReference type="GO" id="GO:0005737">
    <property type="term" value="C:cytoplasm"/>
    <property type="evidence" value="ECO:0007669"/>
    <property type="project" value="TreeGrafter"/>
</dbReference>
<gene>
    <name evidence="4" type="ORF">B4U79_13484</name>
</gene>
<dbReference type="SMART" id="SM00582">
    <property type="entry name" value="RPR"/>
    <property type="match status" value="1"/>
</dbReference>
<evidence type="ECO:0000256" key="2">
    <source>
        <dbReference type="SAM" id="MobiDB-lite"/>
    </source>
</evidence>
<name>A0A3S3NE56_9ACAR</name>
<evidence type="ECO:0000259" key="3">
    <source>
        <dbReference type="PROSITE" id="PS51391"/>
    </source>
</evidence>
<evidence type="ECO:0000256" key="1">
    <source>
        <dbReference type="SAM" id="Coils"/>
    </source>
</evidence>
<feature type="region of interest" description="Disordered" evidence="2">
    <location>
        <begin position="142"/>
        <end position="169"/>
    </location>
</feature>
<dbReference type="EMBL" id="NCKU01010369">
    <property type="protein sequence ID" value="RWS00845.1"/>
    <property type="molecule type" value="Genomic_DNA"/>
</dbReference>
<dbReference type="InterPro" id="IPR045154">
    <property type="entry name" value="PCF11-like"/>
</dbReference>
<dbReference type="GO" id="GO:0006369">
    <property type="term" value="P:termination of RNA polymerase II transcription"/>
    <property type="evidence" value="ECO:0007669"/>
    <property type="project" value="InterPro"/>
</dbReference>
<accession>A0A3S3NE56</accession>
<feature type="compositionally biased region" description="Polar residues" evidence="2">
    <location>
        <begin position="310"/>
        <end position="321"/>
    </location>
</feature>
<feature type="region of interest" description="Disordered" evidence="2">
    <location>
        <begin position="281"/>
        <end position="354"/>
    </location>
</feature>
<dbReference type="PROSITE" id="PS51391">
    <property type="entry name" value="CID"/>
    <property type="match status" value="1"/>
</dbReference>
<dbReference type="Gene3D" id="1.25.40.90">
    <property type="match status" value="1"/>
</dbReference>
<keyword evidence="5" id="KW-1185">Reference proteome</keyword>
<dbReference type="CDD" id="cd16982">
    <property type="entry name" value="CID_Pcf11"/>
    <property type="match status" value="1"/>
</dbReference>
<dbReference type="InterPro" id="IPR006569">
    <property type="entry name" value="CID_dom"/>
</dbReference>
<keyword evidence="1" id="KW-0175">Coiled coil</keyword>
<dbReference type="OrthoDB" id="343582at2759"/>
<dbReference type="Proteomes" id="UP000285301">
    <property type="component" value="Unassembled WGS sequence"/>
</dbReference>
<proteinExistence type="predicted"/>
<feature type="coiled-coil region" evidence="1">
    <location>
        <begin position="240"/>
        <end position="276"/>
    </location>
</feature>
<evidence type="ECO:0000313" key="4">
    <source>
        <dbReference type="EMBL" id="RWS00845.1"/>
    </source>
</evidence>
<dbReference type="PANTHER" id="PTHR15921">
    <property type="entry name" value="PRE-MRNA CLEAVAGE COMPLEX II"/>
    <property type="match status" value="1"/>
</dbReference>
<feature type="domain" description="CID" evidence="3">
    <location>
        <begin position="7"/>
        <end position="136"/>
    </location>
</feature>
<dbReference type="GO" id="GO:0000993">
    <property type="term" value="F:RNA polymerase II complex binding"/>
    <property type="evidence" value="ECO:0007669"/>
    <property type="project" value="InterPro"/>
</dbReference>
<dbReference type="InterPro" id="IPR047415">
    <property type="entry name" value="Pcf11_CID"/>
</dbReference>
<dbReference type="AlphaFoldDB" id="A0A3S3NE56"/>
<protein>
    <submittedName>
        <fullName evidence="4">Pre-mRNA cleavage complex 2 protein Pcf11-like isoform X1</fullName>
    </submittedName>
</protein>
<dbReference type="STRING" id="1965070.A0A3S3NE56"/>
<dbReference type="GO" id="GO:0031124">
    <property type="term" value="P:mRNA 3'-end processing"/>
    <property type="evidence" value="ECO:0007669"/>
    <property type="project" value="InterPro"/>
</dbReference>
<dbReference type="InterPro" id="IPR008942">
    <property type="entry name" value="ENTH_VHS"/>
</dbReference>
<dbReference type="PANTHER" id="PTHR15921:SF3">
    <property type="entry name" value="PRE-MRNA CLEAVAGE COMPLEX 2 PROTEIN PCF11"/>
    <property type="match status" value="1"/>
</dbReference>
<dbReference type="GO" id="GO:0003729">
    <property type="term" value="F:mRNA binding"/>
    <property type="evidence" value="ECO:0007669"/>
    <property type="project" value="InterPro"/>
</dbReference>
<feature type="compositionally biased region" description="Basic residues" evidence="2">
    <location>
        <begin position="286"/>
        <end position="297"/>
    </location>
</feature>
<dbReference type="Pfam" id="PF04818">
    <property type="entry name" value="CID"/>
    <property type="match status" value="1"/>
</dbReference>
<dbReference type="GO" id="GO:0005849">
    <property type="term" value="C:mRNA cleavage factor complex"/>
    <property type="evidence" value="ECO:0007669"/>
    <property type="project" value="TreeGrafter"/>
</dbReference>